<dbReference type="InterPro" id="IPR000863">
    <property type="entry name" value="Sulfotransferase_dom"/>
</dbReference>
<dbReference type="Proteomes" id="UP000612899">
    <property type="component" value="Unassembled WGS sequence"/>
</dbReference>
<proteinExistence type="predicted"/>
<dbReference type="EMBL" id="BONY01000069">
    <property type="protein sequence ID" value="GIH09505.1"/>
    <property type="molecule type" value="Genomic_DNA"/>
</dbReference>
<organism evidence="2 3">
    <name type="scientific">Rhizocola hellebori</name>
    <dbReference type="NCBI Taxonomy" id="1392758"/>
    <lineage>
        <taxon>Bacteria</taxon>
        <taxon>Bacillati</taxon>
        <taxon>Actinomycetota</taxon>
        <taxon>Actinomycetes</taxon>
        <taxon>Micromonosporales</taxon>
        <taxon>Micromonosporaceae</taxon>
        <taxon>Rhizocola</taxon>
    </lineage>
</organism>
<reference evidence="2" key="1">
    <citation type="submission" date="2021-01" db="EMBL/GenBank/DDBJ databases">
        <title>Whole genome shotgun sequence of Rhizocola hellebori NBRC 109834.</title>
        <authorList>
            <person name="Komaki H."/>
            <person name="Tamura T."/>
        </authorList>
    </citation>
    <scope>NUCLEOTIDE SEQUENCE</scope>
    <source>
        <strain evidence="2">NBRC 109834</strain>
    </source>
</reference>
<dbReference type="Pfam" id="PF00685">
    <property type="entry name" value="Sulfotransfer_1"/>
    <property type="match status" value="1"/>
</dbReference>
<dbReference type="AlphaFoldDB" id="A0A8J3VK94"/>
<accession>A0A8J3VK94</accession>
<evidence type="ECO:0000313" key="3">
    <source>
        <dbReference type="Proteomes" id="UP000612899"/>
    </source>
</evidence>
<keyword evidence="3" id="KW-1185">Reference proteome</keyword>
<dbReference type="RefSeq" id="WP_203913235.1">
    <property type="nucleotide sequence ID" value="NZ_BONY01000069.1"/>
</dbReference>
<dbReference type="InterPro" id="IPR027417">
    <property type="entry name" value="P-loop_NTPase"/>
</dbReference>
<evidence type="ECO:0000313" key="2">
    <source>
        <dbReference type="EMBL" id="GIH09505.1"/>
    </source>
</evidence>
<evidence type="ECO:0000259" key="1">
    <source>
        <dbReference type="Pfam" id="PF00685"/>
    </source>
</evidence>
<protein>
    <recommendedName>
        <fullName evidence="1">Sulfotransferase domain-containing protein</fullName>
    </recommendedName>
</protein>
<dbReference type="SUPFAM" id="SSF52540">
    <property type="entry name" value="P-loop containing nucleoside triphosphate hydrolases"/>
    <property type="match status" value="1"/>
</dbReference>
<sequence>MLRAFFGRHKSASTWARNIIHEAAAVLDLNIITVHVEEQWAGYPTLGDMVRDKKPDILIMTRPFRKDIETLPPMKAVHLIRDPRDIIVSGYFSHRNSHPEVFGGVAWPELITHRKRLLELDKDAGLAEEIEFSNLFLEPMASWDYHDPSILEVRMEDMIAQPEQMWVKLFTHYEMLGSDGPGKMSAVTWNLAPRRQKPKLAKHMRKVLPRVPLRALPPAYLPVVLDRYSFTRLSGSKRKPGEVDENNHYRKGVAGDWENHLTPEHLKLIEQRWPGLVERLGY</sequence>
<gene>
    <name evidence="2" type="ORF">Rhe02_75720</name>
</gene>
<comment type="caution">
    <text evidence="2">The sequence shown here is derived from an EMBL/GenBank/DDBJ whole genome shotgun (WGS) entry which is preliminary data.</text>
</comment>
<dbReference type="Gene3D" id="3.40.50.300">
    <property type="entry name" value="P-loop containing nucleotide triphosphate hydrolases"/>
    <property type="match status" value="1"/>
</dbReference>
<dbReference type="GO" id="GO:0008146">
    <property type="term" value="F:sulfotransferase activity"/>
    <property type="evidence" value="ECO:0007669"/>
    <property type="project" value="InterPro"/>
</dbReference>
<name>A0A8J3VK94_9ACTN</name>
<feature type="domain" description="Sulfotransferase" evidence="1">
    <location>
        <begin position="72"/>
        <end position="169"/>
    </location>
</feature>